<feature type="domain" description="RNA polymerase sigma-70 region 2" evidence="5">
    <location>
        <begin position="12"/>
        <end position="76"/>
    </location>
</feature>
<dbReference type="Proteomes" id="UP000831787">
    <property type="component" value="Chromosome"/>
</dbReference>
<comment type="similarity">
    <text evidence="1">Belongs to the sigma-70 factor family. ECF subfamily.</text>
</comment>
<proteinExistence type="inferred from homology"/>
<evidence type="ECO:0000256" key="3">
    <source>
        <dbReference type="ARBA" id="ARBA00023082"/>
    </source>
</evidence>
<dbReference type="EMBL" id="CP095073">
    <property type="protein sequence ID" value="UOQ44450.1"/>
    <property type="molecule type" value="Genomic_DNA"/>
</dbReference>
<evidence type="ECO:0000259" key="5">
    <source>
        <dbReference type="Pfam" id="PF04542"/>
    </source>
</evidence>
<dbReference type="InterPro" id="IPR007627">
    <property type="entry name" value="RNA_pol_sigma70_r2"/>
</dbReference>
<dbReference type="InterPro" id="IPR014284">
    <property type="entry name" value="RNA_pol_sigma-70_dom"/>
</dbReference>
<dbReference type="Gene3D" id="1.10.10.10">
    <property type="entry name" value="Winged helix-like DNA-binding domain superfamily/Winged helix DNA-binding domain"/>
    <property type="match status" value="1"/>
</dbReference>
<dbReference type="CDD" id="cd06171">
    <property type="entry name" value="Sigma70_r4"/>
    <property type="match status" value="1"/>
</dbReference>
<dbReference type="NCBIfam" id="TIGR02937">
    <property type="entry name" value="sigma70-ECF"/>
    <property type="match status" value="1"/>
</dbReference>
<evidence type="ECO:0000313" key="7">
    <source>
        <dbReference type="EMBL" id="UOQ44450.1"/>
    </source>
</evidence>
<sequence>MKERNATLESAVEQNYSFLLRTAHSYVKDAMVAEDMVQDALLKALEKFTSFQKTHSFQPWLFKIMVNQCKDYLRSYSNKHVSPWEDHWLSVHKVDTKEPMDVILRKETSSWFYDQMQLLSTDHFEVLYLYYFEDLSIKEISTRTGIKENTLKTRMKRARERLKERLTTEK</sequence>
<evidence type="ECO:0000259" key="6">
    <source>
        <dbReference type="Pfam" id="PF08281"/>
    </source>
</evidence>
<reference evidence="7 8" key="1">
    <citation type="submission" date="2022-04" db="EMBL/GenBank/DDBJ databases">
        <title>Halobacillus sp. isolated from saltern.</title>
        <authorList>
            <person name="Won M."/>
            <person name="Lee C.-M."/>
            <person name="Woen H.-Y."/>
            <person name="Kwon S.-W."/>
        </authorList>
    </citation>
    <scope>NUCLEOTIDE SEQUENCE [LARGE SCALE GENOMIC DNA]</scope>
    <source>
        <strain evidence="7 8">SSBR10-3</strain>
    </source>
</reference>
<dbReference type="PANTHER" id="PTHR43133">
    <property type="entry name" value="RNA POLYMERASE ECF-TYPE SIGMA FACTO"/>
    <property type="match status" value="1"/>
</dbReference>
<dbReference type="SUPFAM" id="SSF88946">
    <property type="entry name" value="Sigma2 domain of RNA polymerase sigma factors"/>
    <property type="match status" value="1"/>
</dbReference>
<dbReference type="SUPFAM" id="SSF88659">
    <property type="entry name" value="Sigma3 and sigma4 domains of RNA polymerase sigma factors"/>
    <property type="match status" value="1"/>
</dbReference>
<dbReference type="Gene3D" id="1.10.1740.10">
    <property type="match status" value="1"/>
</dbReference>
<dbReference type="PANTHER" id="PTHR43133:SF60">
    <property type="entry name" value="RNA POLYMERASE SIGMA FACTOR SIGV"/>
    <property type="match status" value="1"/>
</dbReference>
<gene>
    <name evidence="7" type="ORF">MUN89_00170</name>
</gene>
<dbReference type="InterPro" id="IPR013249">
    <property type="entry name" value="RNA_pol_sigma70_r4_t2"/>
</dbReference>
<keyword evidence="8" id="KW-1185">Reference proteome</keyword>
<evidence type="ECO:0000256" key="1">
    <source>
        <dbReference type="ARBA" id="ARBA00010641"/>
    </source>
</evidence>
<dbReference type="InterPro" id="IPR013325">
    <property type="entry name" value="RNA_pol_sigma_r2"/>
</dbReference>
<protein>
    <submittedName>
        <fullName evidence="7">Sigma-70 family RNA polymerase sigma factor</fullName>
    </submittedName>
</protein>
<evidence type="ECO:0000256" key="4">
    <source>
        <dbReference type="ARBA" id="ARBA00023163"/>
    </source>
</evidence>
<evidence type="ECO:0000256" key="2">
    <source>
        <dbReference type="ARBA" id="ARBA00023015"/>
    </source>
</evidence>
<feature type="domain" description="RNA polymerase sigma factor 70 region 4 type 2" evidence="6">
    <location>
        <begin position="112"/>
        <end position="162"/>
    </location>
</feature>
<accession>A0ABY4EKE4</accession>
<name>A0ABY4EKE4_9BACI</name>
<dbReference type="InterPro" id="IPR036388">
    <property type="entry name" value="WH-like_DNA-bd_sf"/>
</dbReference>
<keyword evidence="3" id="KW-0731">Sigma factor</keyword>
<evidence type="ECO:0000313" key="8">
    <source>
        <dbReference type="Proteomes" id="UP000831787"/>
    </source>
</evidence>
<keyword evidence="2" id="KW-0805">Transcription regulation</keyword>
<dbReference type="RefSeq" id="WP_244710422.1">
    <property type="nucleotide sequence ID" value="NZ_CP095073.1"/>
</dbReference>
<keyword evidence="4" id="KW-0804">Transcription</keyword>
<dbReference type="Pfam" id="PF08281">
    <property type="entry name" value="Sigma70_r4_2"/>
    <property type="match status" value="1"/>
</dbReference>
<dbReference type="InterPro" id="IPR039425">
    <property type="entry name" value="RNA_pol_sigma-70-like"/>
</dbReference>
<dbReference type="InterPro" id="IPR013324">
    <property type="entry name" value="RNA_pol_sigma_r3/r4-like"/>
</dbReference>
<dbReference type="Pfam" id="PF04542">
    <property type="entry name" value="Sigma70_r2"/>
    <property type="match status" value="1"/>
</dbReference>
<organism evidence="7 8">
    <name type="scientific">Halobacillus salinarum</name>
    <dbReference type="NCBI Taxonomy" id="2932257"/>
    <lineage>
        <taxon>Bacteria</taxon>
        <taxon>Bacillati</taxon>
        <taxon>Bacillota</taxon>
        <taxon>Bacilli</taxon>
        <taxon>Bacillales</taxon>
        <taxon>Bacillaceae</taxon>
        <taxon>Halobacillus</taxon>
    </lineage>
</organism>